<dbReference type="GO" id="GO:0006281">
    <property type="term" value="P:DNA repair"/>
    <property type="evidence" value="ECO:0007669"/>
    <property type="project" value="UniProtKB-KW"/>
</dbReference>
<keyword evidence="8" id="KW-0460">Magnesium</keyword>
<evidence type="ECO:0000256" key="3">
    <source>
        <dbReference type="ARBA" id="ARBA00022722"/>
    </source>
</evidence>
<dbReference type="GO" id="GO:0004519">
    <property type="term" value="F:endonuclease activity"/>
    <property type="evidence" value="ECO:0007669"/>
    <property type="project" value="UniProtKB-KW"/>
</dbReference>
<dbReference type="GO" id="GO:0051321">
    <property type="term" value="P:meiotic cell cycle"/>
    <property type="evidence" value="ECO:0007669"/>
    <property type="project" value="UniProtKB-KW"/>
</dbReference>
<feature type="compositionally biased region" description="Polar residues" evidence="13">
    <location>
        <begin position="186"/>
        <end position="202"/>
    </location>
</feature>
<feature type="region of interest" description="Disordered" evidence="13">
    <location>
        <begin position="27"/>
        <end position="261"/>
    </location>
</feature>
<dbReference type="EMBL" id="LHPG02000006">
    <property type="protein sequence ID" value="PRW57835.1"/>
    <property type="molecule type" value="Genomic_DNA"/>
</dbReference>
<dbReference type="AlphaFoldDB" id="A0A2P6TUT6"/>
<keyword evidence="11" id="KW-0539">Nucleus</keyword>
<evidence type="ECO:0000256" key="8">
    <source>
        <dbReference type="ARBA" id="ARBA00022842"/>
    </source>
</evidence>
<evidence type="ECO:0000256" key="13">
    <source>
        <dbReference type="SAM" id="MobiDB-lite"/>
    </source>
</evidence>
<evidence type="ECO:0000256" key="6">
    <source>
        <dbReference type="ARBA" id="ARBA00022763"/>
    </source>
</evidence>
<sequence>MAEVVDLLDSDEEELALPLAARLAAAGKREAVPHPQASQERAPLAAVHNQKDSSGGAAAATATVAAGGRPNSPTSRPSLAANASLGGADLLRQRQAERAARKAARAAAADGGLPGPPAALGEAAADEEPRPQYHQQEQRQEEQHLGAALGGSSQQAARRGPTRGVGSGSALHKQQAAAWEPPLDSQDASLKLYSQPQRQNSLLDGEDEEWQPPPSSQGARARGGAAAAAAAAGAGQPPAKKGRRPKRTAEEIAQDKANQAREREVRKQMKQANTKKHAVQQVRLLVDASLVSSGGGKGGSLGIGMLNHLDEYNRKLSAAATEEKRINYAVAALDLAPFKALRWQRRQVLGAAAQGAPASQQPDSQASFAAAAAGEGADSVVEEQWDQEPHIMVCFQPQEFIDGVRRDRLASLFSLLERCAAGQRPYLLVCGLARHIDAQERKQHRSDMRAGAMVPAQQSVKPMIEEFLAGLHVECPSLSFRDVVDEAQAAQHVQLITAAIAEGHHRDSDATVFLRAHSKGDSNAMTNMLLDNELDRSLEPFAKSIFAVPLVQPGIAHALAGYYGSLGGLMDMLLDPTRSDADKEGEIKQMERTRKAGGKSGMRVGPAAARQLLQLLRSGDPNLRISSSSKESDE</sequence>
<evidence type="ECO:0000256" key="11">
    <source>
        <dbReference type="ARBA" id="ARBA00023242"/>
    </source>
</evidence>
<feature type="compositionally biased region" description="Low complexity" evidence="13">
    <location>
        <begin position="217"/>
        <end position="239"/>
    </location>
</feature>
<keyword evidence="7" id="KW-0378">Hydrolase</keyword>
<evidence type="ECO:0000256" key="9">
    <source>
        <dbReference type="ARBA" id="ARBA00023172"/>
    </source>
</evidence>
<evidence type="ECO:0000256" key="10">
    <source>
        <dbReference type="ARBA" id="ARBA00023204"/>
    </source>
</evidence>
<reference evidence="14 15" key="1">
    <citation type="journal article" date="2018" name="Plant J.">
        <title>Genome sequences of Chlorella sorokiniana UTEX 1602 and Micractinium conductrix SAG 241.80: implications to maltose excretion by a green alga.</title>
        <authorList>
            <person name="Arriola M.B."/>
            <person name="Velmurugan N."/>
            <person name="Zhang Y."/>
            <person name="Plunkett M.H."/>
            <person name="Hondzo H."/>
            <person name="Barney B.M."/>
        </authorList>
    </citation>
    <scope>NUCLEOTIDE SEQUENCE [LARGE SCALE GENOMIC DNA]</scope>
    <source>
        <strain evidence="15">UTEX 1602</strain>
    </source>
</reference>
<evidence type="ECO:0000256" key="7">
    <source>
        <dbReference type="ARBA" id="ARBA00022801"/>
    </source>
</evidence>
<dbReference type="Gene3D" id="3.40.50.10130">
    <property type="match status" value="1"/>
</dbReference>
<dbReference type="GO" id="GO:0016787">
    <property type="term" value="F:hydrolase activity"/>
    <property type="evidence" value="ECO:0007669"/>
    <property type="project" value="UniProtKB-KW"/>
</dbReference>
<dbReference type="InterPro" id="IPR033310">
    <property type="entry name" value="Mms4/EME1/EME2"/>
</dbReference>
<evidence type="ECO:0000256" key="12">
    <source>
        <dbReference type="ARBA" id="ARBA00023254"/>
    </source>
</evidence>
<proteinExistence type="predicted"/>
<feature type="compositionally biased region" description="Basic and acidic residues" evidence="13">
    <location>
        <begin position="247"/>
        <end position="261"/>
    </location>
</feature>
<keyword evidence="6" id="KW-0227">DNA damage</keyword>
<comment type="cofactor">
    <cofactor evidence="1">
        <name>Mg(2+)</name>
        <dbReference type="ChEBI" id="CHEBI:18420"/>
    </cofactor>
</comment>
<comment type="caution">
    <text evidence="14">The sequence shown here is derived from an EMBL/GenBank/DDBJ whole genome shotgun (WGS) entry which is preliminary data.</text>
</comment>
<evidence type="ECO:0000256" key="1">
    <source>
        <dbReference type="ARBA" id="ARBA00001946"/>
    </source>
</evidence>
<keyword evidence="15" id="KW-1185">Reference proteome</keyword>
<dbReference type="GO" id="GO:0046872">
    <property type="term" value="F:metal ion binding"/>
    <property type="evidence" value="ECO:0007669"/>
    <property type="project" value="UniProtKB-KW"/>
</dbReference>
<dbReference type="PANTHER" id="PTHR21077">
    <property type="entry name" value="EME1 PROTEIN"/>
    <property type="match status" value="1"/>
</dbReference>
<evidence type="ECO:0000256" key="5">
    <source>
        <dbReference type="ARBA" id="ARBA00022759"/>
    </source>
</evidence>
<keyword evidence="5" id="KW-0255">Endonuclease</keyword>
<feature type="compositionally biased region" description="Basic and acidic residues" evidence="13">
    <location>
        <begin position="127"/>
        <end position="144"/>
    </location>
</feature>
<dbReference type="OrthoDB" id="343092at2759"/>
<dbReference type="InterPro" id="IPR042530">
    <property type="entry name" value="EME1/EME2_C"/>
</dbReference>
<name>A0A2P6TUT6_CHLSO</name>
<dbReference type="GO" id="GO:0006310">
    <property type="term" value="P:DNA recombination"/>
    <property type="evidence" value="ECO:0007669"/>
    <property type="project" value="UniProtKB-KW"/>
</dbReference>
<keyword evidence="3" id="KW-0540">Nuclease</keyword>
<dbReference type="GO" id="GO:0048476">
    <property type="term" value="C:Holliday junction resolvase complex"/>
    <property type="evidence" value="ECO:0007669"/>
    <property type="project" value="InterPro"/>
</dbReference>
<evidence type="ECO:0000256" key="2">
    <source>
        <dbReference type="ARBA" id="ARBA00004123"/>
    </source>
</evidence>
<feature type="compositionally biased region" description="Basic and acidic residues" evidence="13">
    <location>
        <begin position="91"/>
        <end position="100"/>
    </location>
</feature>
<feature type="compositionally biased region" description="Low complexity" evidence="13">
    <location>
        <begin position="145"/>
        <end position="157"/>
    </location>
</feature>
<keyword evidence="4" id="KW-0479">Metal-binding</keyword>
<feature type="compositionally biased region" description="Low complexity" evidence="13">
    <location>
        <begin position="55"/>
        <end position="68"/>
    </location>
</feature>
<protein>
    <submittedName>
        <fullName evidence="14">Crossover junction endonuclease EME1B-like</fullName>
    </submittedName>
</protein>
<dbReference type="GO" id="GO:0005634">
    <property type="term" value="C:nucleus"/>
    <property type="evidence" value="ECO:0007669"/>
    <property type="project" value="UniProtKB-SubCell"/>
</dbReference>
<accession>A0A2P6TUT6</accession>
<evidence type="ECO:0000313" key="14">
    <source>
        <dbReference type="EMBL" id="PRW57835.1"/>
    </source>
</evidence>
<keyword evidence="12" id="KW-0469">Meiosis</keyword>
<comment type="subcellular location">
    <subcellularLocation>
        <location evidence="2">Nucleus</location>
    </subcellularLocation>
</comment>
<organism evidence="14 15">
    <name type="scientific">Chlorella sorokiniana</name>
    <name type="common">Freshwater green alga</name>
    <dbReference type="NCBI Taxonomy" id="3076"/>
    <lineage>
        <taxon>Eukaryota</taxon>
        <taxon>Viridiplantae</taxon>
        <taxon>Chlorophyta</taxon>
        <taxon>core chlorophytes</taxon>
        <taxon>Trebouxiophyceae</taxon>
        <taxon>Chlorellales</taxon>
        <taxon>Chlorellaceae</taxon>
        <taxon>Chlorella clade</taxon>
        <taxon>Chlorella</taxon>
    </lineage>
</organism>
<keyword evidence="10" id="KW-0234">DNA repair</keyword>
<dbReference type="PANTHER" id="PTHR21077:SF5">
    <property type="entry name" value="CROSSOVER JUNCTION ENDONUCLEASE MMS4"/>
    <property type="match status" value="1"/>
</dbReference>
<evidence type="ECO:0000313" key="15">
    <source>
        <dbReference type="Proteomes" id="UP000239899"/>
    </source>
</evidence>
<dbReference type="Gene3D" id="1.10.150.670">
    <property type="entry name" value="Crossover junction endonuclease EME1, DNA-binding domain"/>
    <property type="match status" value="1"/>
</dbReference>
<keyword evidence="9" id="KW-0233">DNA recombination</keyword>
<gene>
    <name evidence="14" type="ORF">C2E21_3523</name>
</gene>
<dbReference type="Proteomes" id="UP000239899">
    <property type="component" value="Unassembled WGS sequence"/>
</dbReference>
<evidence type="ECO:0000256" key="4">
    <source>
        <dbReference type="ARBA" id="ARBA00022723"/>
    </source>
</evidence>